<dbReference type="InterPro" id="IPR040536">
    <property type="entry name" value="ASPCH"/>
</dbReference>
<sequence>MGINKMKKTSLILLATCAVSTAAIANQEFNVDSAKSQSVNSQPVTQNVVKLNNRNFVVNAPAVRAASFASATAAAPAKPSVTKGMTLTSSLTGQPVKVTGRFTVLLDKGVDASEFATRHGLSLYKQMGSSRLAIFEAAESVDLLALDAQLREASELSSVKIELLENLNQPL</sequence>
<dbReference type="AlphaFoldDB" id="A0A081NI44"/>
<evidence type="ECO:0000259" key="2">
    <source>
        <dbReference type="Pfam" id="PF18492"/>
    </source>
</evidence>
<dbReference type="RefSeq" id="WP_034835204.1">
    <property type="nucleotide sequence ID" value="NZ_JOKH01000002.1"/>
</dbReference>
<keyword evidence="4" id="KW-1185">Reference proteome</keyword>
<proteinExistence type="predicted"/>
<protein>
    <recommendedName>
        <fullName evidence="2">ASP external chaperone domain-containing protein</fullName>
    </recommendedName>
</protein>
<name>A0A081NI44_9GAMM</name>
<dbReference type="Proteomes" id="UP000028073">
    <property type="component" value="Unassembled WGS sequence"/>
</dbReference>
<gene>
    <name evidence="3" type="ORF">GZ78_11155</name>
</gene>
<feature type="chain" id="PRO_5001760864" description="ASP external chaperone domain-containing protein" evidence="1">
    <location>
        <begin position="26"/>
        <end position="171"/>
    </location>
</feature>
<comment type="caution">
    <text evidence="3">The sequence shown here is derived from an EMBL/GenBank/DDBJ whole genome shotgun (WGS) entry which is preliminary data.</text>
</comment>
<dbReference type="Pfam" id="PF18492">
    <property type="entry name" value="ORF_2_N"/>
    <property type="match status" value="1"/>
</dbReference>
<feature type="signal peptide" evidence="1">
    <location>
        <begin position="1"/>
        <end position="25"/>
    </location>
</feature>
<evidence type="ECO:0000256" key="1">
    <source>
        <dbReference type="SAM" id="SignalP"/>
    </source>
</evidence>
<reference evidence="3 4" key="1">
    <citation type="submission" date="2014-06" db="EMBL/GenBank/DDBJ databases">
        <title>Whole Genome Sequences of Three Symbiotic Endozoicomonas Bacteria.</title>
        <authorList>
            <person name="Neave M.J."/>
            <person name="Apprill A."/>
            <person name="Voolstra C.R."/>
        </authorList>
    </citation>
    <scope>NUCLEOTIDE SEQUENCE [LARGE SCALE GENOMIC DNA]</scope>
    <source>
        <strain evidence="3 4">DSM 25634</strain>
    </source>
</reference>
<feature type="domain" description="ASP external chaperone" evidence="2">
    <location>
        <begin position="45"/>
        <end position="170"/>
    </location>
</feature>
<dbReference type="OrthoDB" id="9835347at2"/>
<evidence type="ECO:0000313" key="4">
    <source>
        <dbReference type="Proteomes" id="UP000028073"/>
    </source>
</evidence>
<accession>A0A081NI44</accession>
<dbReference type="EMBL" id="JOKH01000002">
    <property type="protein sequence ID" value="KEQ18117.1"/>
    <property type="molecule type" value="Genomic_DNA"/>
</dbReference>
<evidence type="ECO:0000313" key="3">
    <source>
        <dbReference type="EMBL" id="KEQ18117.1"/>
    </source>
</evidence>
<keyword evidence="1" id="KW-0732">Signal</keyword>
<organism evidence="3 4">
    <name type="scientific">Endozoicomonas numazuensis</name>
    <dbReference type="NCBI Taxonomy" id="1137799"/>
    <lineage>
        <taxon>Bacteria</taxon>
        <taxon>Pseudomonadati</taxon>
        <taxon>Pseudomonadota</taxon>
        <taxon>Gammaproteobacteria</taxon>
        <taxon>Oceanospirillales</taxon>
        <taxon>Endozoicomonadaceae</taxon>
        <taxon>Endozoicomonas</taxon>
    </lineage>
</organism>